<protein>
    <recommendedName>
        <fullName evidence="4">AIG1-type G domain-containing protein</fullName>
    </recommendedName>
</protein>
<dbReference type="FunFam" id="3.40.50.300:FF:000366">
    <property type="entry name" value="GTPase, IMAP family member 2"/>
    <property type="match status" value="1"/>
</dbReference>
<dbReference type="AlphaFoldDB" id="A0ABD0JYL5"/>
<name>A0ABD0JYL5_9CAEN</name>
<evidence type="ECO:0000313" key="6">
    <source>
        <dbReference type="Proteomes" id="UP001519460"/>
    </source>
</evidence>
<keyword evidence="6" id="KW-1185">Reference proteome</keyword>
<dbReference type="PROSITE" id="PS51720">
    <property type="entry name" value="G_AIG1"/>
    <property type="match status" value="1"/>
</dbReference>
<evidence type="ECO:0000256" key="2">
    <source>
        <dbReference type="ARBA" id="ARBA00022741"/>
    </source>
</evidence>
<dbReference type="Pfam" id="PF04548">
    <property type="entry name" value="AIG1"/>
    <property type="match status" value="1"/>
</dbReference>
<keyword evidence="2" id="KW-0547">Nucleotide-binding</keyword>
<proteinExistence type="inferred from homology"/>
<gene>
    <name evidence="5" type="ORF">BaRGS_00029007</name>
</gene>
<dbReference type="EMBL" id="JACVVK020000296">
    <property type="protein sequence ID" value="KAK7479731.1"/>
    <property type="molecule type" value="Genomic_DNA"/>
</dbReference>
<dbReference type="Proteomes" id="UP001519460">
    <property type="component" value="Unassembled WGS sequence"/>
</dbReference>
<evidence type="ECO:0000313" key="5">
    <source>
        <dbReference type="EMBL" id="KAK7479731.1"/>
    </source>
</evidence>
<organism evidence="5 6">
    <name type="scientific">Batillaria attramentaria</name>
    <dbReference type="NCBI Taxonomy" id="370345"/>
    <lineage>
        <taxon>Eukaryota</taxon>
        <taxon>Metazoa</taxon>
        <taxon>Spiralia</taxon>
        <taxon>Lophotrochozoa</taxon>
        <taxon>Mollusca</taxon>
        <taxon>Gastropoda</taxon>
        <taxon>Caenogastropoda</taxon>
        <taxon>Sorbeoconcha</taxon>
        <taxon>Cerithioidea</taxon>
        <taxon>Batillariidae</taxon>
        <taxon>Batillaria</taxon>
    </lineage>
</organism>
<dbReference type="Gene3D" id="3.40.50.300">
    <property type="entry name" value="P-loop containing nucleotide triphosphate hydrolases"/>
    <property type="match status" value="1"/>
</dbReference>
<comment type="similarity">
    <text evidence="1">Belongs to the TRAFAC class TrmE-Era-EngA-EngB-Septin-like GTPase superfamily. AIG1/Toc34/Toc159-like paraseptin GTPase family. IAN subfamily.</text>
</comment>
<feature type="domain" description="AIG1-type G" evidence="4">
    <location>
        <begin position="358"/>
        <end position="561"/>
    </location>
</feature>
<reference evidence="5 6" key="1">
    <citation type="journal article" date="2023" name="Sci. Data">
        <title>Genome assembly of the Korean intertidal mud-creeper Batillaria attramentaria.</title>
        <authorList>
            <person name="Patra A.K."/>
            <person name="Ho P.T."/>
            <person name="Jun S."/>
            <person name="Lee S.J."/>
            <person name="Kim Y."/>
            <person name="Won Y.J."/>
        </authorList>
    </citation>
    <scope>NUCLEOTIDE SEQUENCE [LARGE SCALE GENOMIC DNA]</scope>
    <source>
        <strain evidence="5">Wonlab-2016</strain>
    </source>
</reference>
<dbReference type="PANTHER" id="PTHR10903:SF184">
    <property type="entry name" value="GTP-BINDING PROTEIN A"/>
    <property type="match status" value="1"/>
</dbReference>
<sequence>MSVSVCRTGQEVPALANRLRKNLPSADNDRIIQVLSDWGSGTKSQSCVWISQALQADLNLPMKTRKPDCAYLQLLYISEDRPFIILTLYKDTQGKDDVDAQASQDSVKHFTTVMSQLLASSLSNFCHCDFALLPCTLQWDALSTEVLGHEVNKQLKAIQKFYSGPKKLTKGTFTELRNAIEAVAGVTTVPALTESPSSRKRWLLLLKDDWRDTVSLLIEMLVQRDHEHPLNYTDESEFKMHVAALEAAKRLSFSSKVLIVTSPDGLHSQVLKCAGELVRQTEEEEERKVDLQVTTETAAADYVIYIDIPVDKIDRPSLTLVKREVLALESSLESVPSLLDFSVGPLVVLRLLRSDFQPEEFRLLLLGKTGTGRSTTGNTLLQQKRFECDRTKPLSSVTRTCSVESNTVDGKKITVMDSPGMLDTDDFNSVVFTIIDYAATVKPGFDAIIYTLEIGRFTTWDLAVYERLKAVFGDGATNYIIIVFTHGDELNGNNFEDVLAMAPPDLRRVLRECGDRYVVFDNTPTAPRKQTQVEELLAKIRQMRVENEGQPYACPQYSDCSDEQNAETISKRLDEVRSRELERIKLCRG</sequence>
<evidence type="ECO:0000259" key="4">
    <source>
        <dbReference type="PROSITE" id="PS51720"/>
    </source>
</evidence>
<evidence type="ECO:0000256" key="1">
    <source>
        <dbReference type="ARBA" id="ARBA00008535"/>
    </source>
</evidence>
<dbReference type="GO" id="GO:0005525">
    <property type="term" value="F:GTP binding"/>
    <property type="evidence" value="ECO:0007669"/>
    <property type="project" value="UniProtKB-KW"/>
</dbReference>
<accession>A0ABD0JYL5</accession>
<dbReference type="InterPro" id="IPR045058">
    <property type="entry name" value="GIMA/IAN/Toc"/>
</dbReference>
<dbReference type="PANTHER" id="PTHR10903">
    <property type="entry name" value="GTPASE, IMAP FAMILY MEMBER-RELATED"/>
    <property type="match status" value="1"/>
</dbReference>
<dbReference type="InterPro" id="IPR027417">
    <property type="entry name" value="P-loop_NTPase"/>
</dbReference>
<dbReference type="SUPFAM" id="SSF52540">
    <property type="entry name" value="P-loop containing nucleoside triphosphate hydrolases"/>
    <property type="match status" value="1"/>
</dbReference>
<keyword evidence="3" id="KW-0342">GTP-binding</keyword>
<comment type="caution">
    <text evidence="5">The sequence shown here is derived from an EMBL/GenBank/DDBJ whole genome shotgun (WGS) entry which is preliminary data.</text>
</comment>
<evidence type="ECO:0000256" key="3">
    <source>
        <dbReference type="ARBA" id="ARBA00023134"/>
    </source>
</evidence>
<dbReference type="InterPro" id="IPR006703">
    <property type="entry name" value="G_AIG1"/>
</dbReference>